<feature type="signal peptide" evidence="2">
    <location>
        <begin position="1"/>
        <end position="19"/>
    </location>
</feature>
<protein>
    <recommendedName>
        <fullName evidence="3">SPOR domain-containing protein</fullName>
    </recommendedName>
</protein>
<feature type="compositionally biased region" description="Basic and acidic residues" evidence="1">
    <location>
        <begin position="206"/>
        <end position="221"/>
    </location>
</feature>
<reference evidence="4 5" key="2">
    <citation type="submission" date="2020-05" db="EMBL/GenBank/DDBJ databases">
        <title>Draft genome sequence of Desulfovibrio sp. strainFSS-1.</title>
        <authorList>
            <person name="Shimoshige H."/>
            <person name="Kobayashi H."/>
            <person name="Maekawa T."/>
        </authorList>
    </citation>
    <scope>NUCLEOTIDE SEQUENCE [LARGE SCALE GENOMIC DNA]</scope>
    <source>
        <strain evidence="4 5">SIID29052-01</strain>
    </source>
</reference>
<keyword evidence="2" id="KW-0732">Signal</keyword>
<evidence type="ECO:0000313" key="4">
    <source>
        <dbReference type="EMBL" id="GFK94017.1"/>
    </source>
</evidence>
<dbReference type="GO" id="GO:0042834">
    <property type="term" value="F:peptidoglycan binding"/>
    <property type="evidence" value="ECO:0007669"/>
    <property type="project" value="InterPro"/>
</dbReference>
<evidence type="ECO:0000259" key="3">
    <source>
        <dbReference type="Pfam" id="PF05036"/>
    </source>
</evidence>
<feature type="domain" description="SPOR" evidence="3">
    <location>
        <begin position="245"/>
        <end position="311"/>
    </location>
</feature>
<comment type="caution">
    <text evidence="4">The sequence shown here is derived from an EMBL/GenBank/DDBJ whole genome shotgun (WGS) entry which is preliminary data.</text>
</comment>
<evidence type="ECO:0000256" key="1">
    <source>
        <dbReference type="SAM" id="MobiDB-lite"/>
    </source>
</evidence>
<name>A0A6V8LWI2_9BACT</name>
<dbReference type="AlphaFoldDB" id="A0A6V8LWI2"/>
<reference evidence="4 5" key="1">
    <citation type="submission" date="2020-04" db="EMBL/GenBank/DDBJ databases">
        <authorList>
            <consortium name="Desulfovibrio sp. FSS-1 genome sequencing consortium"/>
            <person name="Shimoshige H."/>
            <person name="Kobayashi H."/>
            <person name="Maekawa T."/>
        </authorList>
    </citation>
    <scope>NUCLEOTIDE SEQUENCE [LARGE SCALE GENOMIC DNA]</scope>
    <source>
        <strain evidence="4 5">SIID29052-01</strain>
    </source>
</reference>
<dbReference type="EMBL" id="BLTE01000007">
    <property type="protein sequence ID" value="GFK94017.1"/>
    <property type="molecule type" value="Genomic_DNA"/>
</dbReference>
<proteinExistence type="predicted"/>
<accession>A0A6V8LWI2</accession>
<dbReference type="RefSeq" id="WP_173083655.1">
    <property type="nucleotide sequence ID" value="NZ_BLTE01000007.1"/>
</dbReference>
<sequence length="329" mass="34519">MRSLAFLLAALALAIHLPAAPFPPCQSALAADAPRPAGPQASPPETVAPDSPPKPVVAAPGTRLTLGFVAPAGSDPLLLDAELARPGEAPPARWIIPAVPGAPGQAAWEFAFPWEIVPGRWRLSVSSEGRELARAEFEVTAAPAPPPQAAPDPKTEGKRPAKSGQERDGATKAATAPRPGKPGQEKPDAAPAAQRPENGKALPRTESGKDAQRPESGKDAQRQPSPPKSPAAQRPMGGDPSRQVHALIAGSYSEQARALWVASFLRESGRKACVRPEPSRGRTLWVVVAGWRESAQEAASEREALARLTGDALVRPMRAGDLERGLDCR</sequence>
<dbReference type="Proteomes" id="UP000494245">
    <property type="component" value="Unassembled WGS sequence"/>
</dbReference>
<feature type="region of interest" description="Disordered" evidence="1">
    <location>
        <begin position="30"/>
        <end position="55"/>
    </location>
</feature>
<dbReference type="SUPFAM" id="SSF110997">
    <property type="entry name" value="Sporulation related repeat"/>
    <property type="match status" value="1"/>
</dbReference>
<feature type="chain" id="PRO_5028936325" description="SPOR domain-containing protein" evidence="2">
    <location>
        <begin position="20"/>
        <end position="329"/>
    </location>
</feature>
<evidence type="ECO:0000313" key="5">
    <source>
        <dbReference type="Proteomes" id="UP000494245"/>
    </source>
</evidence>
<dbReference type="InterPro" id="IPR007730">
    <property type="entry name" value="SPOR-like_dom"/>
</dbReference>
<dbReference type="Gene3D" id="2.60.40.2390">
    <property type="match status" value="1"/>
</dbReference>
<organism evidence="4 5">
    <name type="scientific">Fundidesulfovibrio magnetotacticus</name>
    <dbReference type="NCBI Taxonomy" id="2730080"/>
    <lineage>
        <taxon>Bacteria</taxon>
        <taxon>Pseudomonadati</taxon>
        <taxon>Thermodesulfobacteriota</taxon>
        <taxon>Desulfovibrionia</taxon>
        <taxon>Desulfovibrionales</taxon>
        <taxon>Desulfovibrionaceae</taxon>
        <taxon>Fundidesulfovibrio</taxon>
    </lineage>
</organism>
<dbReference type="InterPro" id="IPR036680">
    <property type="entry name" value="SPOR-like_sf"/>
</dbReference>
<dbReference type="Pfam" id="PF05036">
    <property type="entry name" value="SPOR"/>
    <property type="match status" value="1"/>
</dbReference>
<gene>
    <name evidence="4" type="ORF">NNJEOMEG_01855</name>
</gene>
<evidence type="ECO:0000256" key="2">
    <source>
        <dbReference type="SAM" id="SignalP"/>
    </source>
</evidence>
<feature type="region of interest" description="Disordered" evidence="1">
    <location>
        <begin position="137"/>
        <end position="245"/>
    </location>
</feature>
<feature type="compositionally biased region" description="Basic and acidic residues" evidence="1">
    <location>
        <begin position="153"/>
        <end position="170"/>
    </location>
</feature>
<keyword evidence="5" id="KW-1185">Reference proteome</keyword>